<dbReference type="PANTHER" id="PTHR33498">
    <property type="entry name" value="TRANSPOSASE FOR INSERTION SEQUENCE ELEMENT IS1557"/>
    <property type="match status" value="1"/>
</dbReference>
<dbReference type="AlphaFoldDB" id="A0A1N6YIM1"/>
<dbReference type="Proteomes" id="UP000186400">
    <property type="component" value="Unassembled WGS sequence"/>
</dbReference>
<dbReference type="InterPro" id="IPR002560">
    <property type="entry name" value="Transposase_DDE"/>
</dbReference>
<organism evidence="4 5">
    <name type="scientific">Alkalispirochaeta americana</name>
    <dbReference type="NCBI Taxonomy" id="159291"/>
    <lineage>
        <taxon>Bacteria</taxon>
        <taxon>Pseudomonadati</taxon>
        <taxon>Spirochaetota</taxon>
        <taxon>Spirochaetia</taxon>
        <taxon>Spirochaetales</taxon>
        <taxon>Spirochaetaceae</taxon>
        <taxon>Alkalispirochaeta</taxon>
    </lineage>
</organism>
<reference evidence="4 5" key="1">
    <citation type="submission" date="2017-01" db="EMBL/GenBank/DDBJ databases">
        <authorList>
            <person name="Mah S.A."/>
            <person name="Swanson W.J."/>
            <person name="Moy G.W."/>
            <person name="Vacquier V.D."/>
        </authorList>
    </citation>
    <scope>NUCLEOTIDE SEQUENCE [LARGE SCALE GENOMIC DNA]</scope>
    <source>
        <strain evidence="4 5">ASpG1</strain>
    </source>
</reference>
<evidence type="ECO:0000259" key="1">
    <source>
        <dbReference type="Pfam" id="PF01610"/>
    </source>
</evidence>
<gene>
    <name evidence="4" type="ORF">SAMN05920897_1581</name>
</gene>
<keyword evidence="5" id="KW-1185">Reference proteome</keyword>
<feature type="domain" description="Transposase IS204/IS1001/IS1096/IS1165 DDE" evidence="1">
    <location>
        <begin position="151"/>
        <end position="386"/>
    </location>
</feature>
<dbReference type="InterPro" id="IPR047951">
    <property type="entry name" value="Transpos_ISL3"/>
</dbReference>
<dbReference type="Pfam" id="PF13542">
    <property type="entry name" value="HTH_Tnp_ISL3"/>
    <property type="match status" value="1"/>
</dbReference>
<proteinExistence type="predicted"/>
<dbReference type="Pfam" id="PF14690">
    <property type="entry name" value="Zn_ribbon_ISL3"/>
    <property type="match status" value="1"/>
</dbReference>
<feature type="non-terminal residue" evidence="4">
    <location>
        <position position="386"/>
    </location>
</feature>
<dbReference type="OrthoDB" id="286035at2"/>
<dbReference type="PANTHER" id="PTHR33498:SF1">
    <property type="entry name" value="TRANSPOSASE FOR INSERTION SEQUENCE ELEMENT IS1557"/>
    <property type="match status" value="1"/>
</dbReference>
<feature type="domain" description="Transposase IS204/IS1001/IS1096/IS1165 helix-turn-helix" evidence="2">
    <location>
        <begin position="85"/>
        <end position="134"/>
    </location>
</feature>
<dbReference type="Pfam" id="PF01610">
    <property type="entry name" value="DDE_Tnp_ISL3"/>
    <property type="match status" value="1"/>
</dbReference>
<evidence type="ECO:0000259" key="2">
    <source>
        <dbReference type="Pfam" id="PF13542"/>
    </source>
</evidence>
<dbReference type="NCBIfam" id="NF033550">
    <property type="entry name" value="transpos_ISL3"/>
    <property type="match status" value="1"/>
</dbReference>
<dbReference type="InterPro" id="IPR032877">
    <property type="entry name" value="Transposase_HTH"/>
</dbReference>
<feature type="non-terminal residue" evidence="4">
    <location>
        <position position="1"/>
    </location>
</feature>
<accession>A0A1N6YIM1</accession>
<evidence type="ECO:0000259" key="3">
    <source>
        <dbReference type="Pfam" id="PF14690"/>
    </source>
</evidence>
<sequence length="386" mass="45316">DLLGNWEGYYVRGIRIPQNQNRKIRIELHPKHGWWGGCSRCGCTGCDYHDRTTRIVRDLPVFGQAVELRVVLRRVVCPVCGPSRESISWLDPYARVTTRMAETVCRMAEIMTVKEVAKTFLLAWHTVKNIHKRYLKHLLEPVDLNGVTQLLIDEFAIQKGHRYATVVVDALRKRVLWVGRGRSRASIRPFFELLGDQRRHIKAVALDMSSAYINEIAEQCPQAQVIFDHFHVIARYGREVIDRVRVDVANRYRHDPVQRKLVKGSRWLLLRNPSNISRPKDQQKLDELLEVNKELSLVYIMKEHLNHLWRFDDHIAARAWWHQWYRMALESNIDALIKFARNLSIHVEGLLAHTRYRLNTGVLEGMNNKIKVIKRVAYGFRDDEYF</sequence>
<dbReference type="EMBL" id="FTMS01000058">
    <property type="protein sequence ID" value="SIR14465.1"/>
    <property type="molecule type" value="Genomic_DNA"/>
</dbReference>
<evidence type="ECO:0000313" key="4">
    <source>
        <dbReference type="EMBL" id="SIR14465.1"/>
    </source>
</evidence>
<dbReference type="InterPro" id="IPR029261">
    <property type="entry name" value="Transposase_Znf"/>
</dbReference>
<protein>
    <submittedName>
        <fullName evidence="4">Transposase</fullName>
    </submittedName>
</protein>
<name>A0A1N6YIM1_9SPIO</name>
<feature type="domain" description="Transposase IS204/IS1001/IS1096/IS1165 zinc-finger" evidence="3">
    <location>
        <begin position="37"/>
        <end position="80"/>
    </location>
</feature>
<evidence type="ECO:0000313" key="5">
    <source>
        <dbReference type="Proteomes" id="UP000186400"/>
    </source>
</evidence>